<dbReference type="CDD" id="cd00060">
    <property type="entry name" value="FHA"/>
    <property type="match status" value="1"/>
</dbReference>
<keyword evidence="4" id="KW-1185">Reference proteome</keyword>
<dbReference type="Gene3D" id="2.60.200.20">
    <property type="match status" value="1"/>
</dbReference>
<evidence type="ECO:0000259" key="1">
    <source>
        <dbReference type="PROSITE" id="PS50006"/>
    </source>
</evidence>
<comment type="caution">
    <text evidence="3">The sequence shown here is derived from an EMBL/GenBank/DDBJ whole genome shotgun (WGS) entry which is preliminary data.</text>
</comment>
<dbReference type="PROSITE" id="PS50006">
    <property type="entry name" value="FHA_DOMAIN"/>
    <property type="match status" value="1"/>
</dbReference>
<evidence type="ECO:0000259" key="2">
    <source>
        <dbReference type="PROSITE" id="PS50125"/>
    </source>
</evidence>
<dbReference type="SUPFAM" id="SSF49879">
    <property type="entry name" value="SMAD/FHA domain"/>
    <property type="match status" value="1"/>
</dbReference>
<feature type="domain" description="FHA" evidence="1">
    <location>
        <begin position="215"/>
        <end position="258"/>
    </location>
</feature>
<dbReference type="InterPro" id="IPR050697">
    <property type="entry name" value="Adenylyl/Guanylyl_Cyclase_3/4"/>
</dbReference>
<proteinExistence type="predicted"/>
<protein>
    <submittedName>
        <fullName evidence="3">Class 3 adenylate cyclase</fullName>
    </submittedName>
</protein>
<evidence type="ECO:0000313" key="3">
    <source>
        <dbReference type="EMBL" id="RAR79162.1"/>
    </source>
</evidence>
<dbReference type="PROSITE" id="PS50125">
    <property type="entry name" value="GUANYLATE_CYCLASE_2"/>
    <property type="match status" value="1"/>
</dbReference>
<dbReference type="InterPro" id="IPR000253">
    <property type="entry name" value="FHA_dom"/>
</dbReference>
<dbReference type="GO" id="GO:0035556">
    <property type="term" value="P:intracellular signal transduction"/>
    <property type="evidence" value="ECO:0007669"/>
    <property type="project" value="InterPro"/>
</dbReference>
<dbReference type="EMBL" id="QLTA01000027">
    <property type="protein sequence ID" value="RAR79162.1"/>
    <property type="molecule type" value="Genomic_DNA"/>
</dbReference>
<evidence type="ECO:0000313" key="4">
    <source>
        <dbReference type="Proteomes" id="UP000248856"/>
    </source>
</evidence>
<reference evidence="3 4" key="1">
    <citation type="submission" date="2018-06" db="EMBL/GenBank/DDBJ databases">
        <title>Genomic Encyclopedia of Archaeal and Bacterial Type Strains, Phase II (KMG-II): from individual species to whole genera.</title>
        <authorList>
            <person name="Goeker M."/>
        </authorList>
    </citation>
    <scope>NUCLEOTIDE SEQUENCE [LARGE SCALE GENOMIC DNA]</scope>
    <source>
        <strain evidence="3 4">CFPB 3232</strain>
    </source>
</reference>
<dbReference type="InterPro" id="IPR029787">
    <property type="entry name" value="Nucleotide_cyclase"/>
</dbReference>
<name>A0A328Z3M9_9BURK</name>
<dbReference type="InterPro" id="IPR001054">
    <property type="entry name" value="A/G_cyclase"/>
</dbReference>
<accession>A0A328Z3M9</accession>
<dbReference type="PANTHER" id="PTHR43081">
    <property type="entry name" value="ADENYLATE CYCLASE, TERMINAL-DIFFERENTIATION SPECIFIC-RELATED"/>
    <property type="match status" value="1"/>
</dbReference>
<dbReference type="Proteomes" id="UP000248856">
    <property type="component" value="Unassembled WGS sequence"/>
</dbReference>
<dbReference type="GO" id="GO:0004016">
    <property type="term" value="F:adenylate cyclase activity"/>
    <property type="evidence" value="ECO:0007669"/>
    <property type="project" value="UniProtKB-ARBA"/>
</dbReference>
<dbReference type="Gene3D" id="3.30.70.1230">
    <property type="entry name" value="Nucleotide cyclase"/>
    <property type="match status" value="1"/>
</dbReference>
<dbReference type="Pfam" id="PF00211">
    <property type="entry name" value="Guanylate_cyc"/>
    <property type="match status" value="1"/>
</dbReference>
<organism evidence="3 4">
    <name type="scientific">Paracidovorax anthurii</name>
    <dbReference type="NCBI Taxonomy" id="78229"/>
    <lineage>
        <taxon>Bacteria</taxon>
        <taxon>Pseudomonadati</taxon>
        <taxon>Pseudomonadota</taxon>
        <taxon>Betaproteobacteria</taxon>
        <taxon>Burkholderiales</taxon>
        <taxon>Comamonadaceae</taxon>
        <taxon>Paracidovorax</taxon>
    </lineage>
</organism>
<dbReference type="OrthoDB" id="9801841at2"/>
<sequence>MKTVLHTVVFSDIVGTTALFETHGNARAAATVTWLTEWIAAVMVVHGGRVVKTLGDGVLAVFPRPAVAVEAVVDMVRRHHERPGQSGLSMDLRVGMAHGEVVEMDGDTYGDAVNVAARLCERAGPREIWADAAVARLAGPVDGTAYVRLGQLELRGRTEPLMVHQVDWRQGEEHGLITQHADLPSSVTPLEAASARIELGWGGSFRAFGAADGPVQVGRSSQVPVRLADSRVSRLHARIEWRGGTITFIDMSSFGSWVRFDGSAAVVALRRDACVLHGSGQIALGVPFGRPDTPTVGFGVTDTDAPETWDTLAPHH</sequence>
<dbReference type="CDD" id="cd07302">
    <property type="entry name" value="CHD"/>
    <property type="match status" value="1"/>
</dbReference>
<dbReference type="InterPro" id="IPR008984">
    <property type="entry name" value="SMAD_FHA_dom_sf"/>
</dbReference>
<dbReference type="SUPFAM" id="SSF55073">
    <property type="entry name" value="Nucleotide cyclase"/>
    <property type="match status" value="1"/>
</dbReference>
<feature type="domain" description="Guanylate cyclase" evidence="2">
    <location>
        <begin position="7"/>
        <end position="120"/>
    </location>
</feature>
<dbReference type="RefSeq" id="WP_111878113.1">
    <property type="nucleotide sequence ID" value="NZ_CBCSGC010000056.1"/>
</dbReference>
<dbReference type="AlphaFoldDB" id="A0A328Z3M9"/>
<dbReference type="Pfam" id="PF00498">
    <property type="entry name" value="FHA"/>
    <property type="match status" value="1"/>
</dbReference>
<gene>
    <name evidence="3" type="ORF">AX018_102754</name>
</gene>
<dbReference type="PANTHER" id="PTHR43081:SF19">
    <property type="entry name" value="PH-SENSITIVE ADENYLATE CYCLASE RV1264"/>
    <property type="match status" value="1"/>
</dbReference>
<dbReference type="GO" id="GO:0006171">
    <property type="term" value="P:cAMP biosynthetic process"/>
    <property type="evidence" value="ECO:0007669"/>
    <property type="project" value="TreeGrafter"/>
</dbReference>